<dbReference type="OrthoDB" id="6437046at2759"/>
<dbReference type="EMBL" id="BMAW01112421">
    <property type="protein sequence ID" value="GFT52379.1"/>
    <property type="molecule type" value="Genomic_DNA"/>
</dbReference>
<organism evidence="1 2">
    <name type="scientific">Nephila pilipes</name>
    <name type="common">Giant wood spider</name>
    <name type="synonym">Nephila maculata</name>
    <dbReference type="NCBI Taxonomy" id="299642"/>
    <lineage>
        <taxon>Eukaryota</taxon>
        <taxon>Metazoa</taxon>
        <taxon>Ecdysozoa</taxon>
        <taxon>Arthropoda</taxon>
        <taxon>Chelicerata</taxon>
        <taxon>Arachnida</taxon>
        <taxon>Araneae</taxon>
        <taxon>Araneomorphae</taxon>
        <taxon>Entelegynae</taxon>
        <taxon>Araneoidea</taxon>
        <taxon>Nephilidae</taxon>
        <taxon>Nephila</taxon>
    </lineage>
</organism>
<comment type="caution">
    <text evidence="1">The sequence shown here is derived from an EMBL/GenBank/DDBJ whole genome shotgun (WGS) entry which is preliminary data.</text>
</comment>
<proteinExistence type="predicted"/>
<dbReference type="Proteomes" id="UP000887013">
    <property type="component" value="Unassembled WGS sequence"/>
</dbReference>
<dbReference type="SUPFAM" id="SSF53335">
    <property type="entry name" value="S-adenosyl-L-methionine-dependent methyltransferases"/>
    <property type="match status" value="1"/>
</dbReference>
<evidence type="ECO:0000313" key="2">
    <source>
        <dbReference type="Proteomes" id="UP000887013"/>
    </source>
</evidence>
<evidence type="ECO:0000313" key="1">
    <source>
        <dbReference type="EMBL" id="GFT52379.1"/>
    </source>
</evidence>
<protein>
    <submittedName>
        <fullName evidence="1">Uncharacterized protein</fullName>
    </submittedName>
</protein>
<reference evidence="1" key="1">
    <citation type="submission" date="2020-08" db="EMBL/GenBank/DDBJ databases">
        <title>Multicomponent nature underlies the extraordinary mechanical properties of spider dragline silk.</title>
        <authorList>
            <person name="Kono N."/>
            <person name="Nakamura H."/>
            <person name="Mori M."/>
            <person name="Yoshida Y."/>
            <person name="Ohtoshi R."/>
            <person name="Malay A.D."/>
            <person name="Moran D.A.P."/>
            <person name="Tomita M."/>
            <person name="Numata K."/>
            <person name="Arakawa K."/>
        </authorList>
    </citation>
    <scope>NUCLEOTIDE SEQUENCE</scope>
</reference>
<dbReference type="InterPro" id="IPR029063">
    <property type="entry name" value="SAM-dependent_MTases_sf"/>
</dbReference>
<gene>
    <name evidence="1" type="primary">NCL1_48804</name>
    <name evidence="1" type="ORF">NPIL_538101</name>
</gene>
<name>A0A8X6TSU3_NEPPI</name>
<accession>A0A8X6TSU3</accession>
<sequence length="503" mass="58553">MKESKALIKLDLEICDLYFKAIGKILSEEDSENDINNMKCFLNLISPSANSKSRKRQISKKSIQILKQTLFYRISYIYWNSTCFSSSVARHFRKFLVEHSNVLKELLSKKKIRICSLGGGCVSDVIAIVKVLESFAEVNQEMDICVSVIDMDGRWRNTSLSILQSLERFRNLTWKIDFIQADLTKPLNDSVESILKNADIVSAVKFLSESENVKSRWNIFPKMRNLTKPGSLLFFLDYSTPSVVDAFGNKSGDIPGYCLLYEAAYDLHTLDRAVVERLFLLYGDQFHLSKFCTDIIVLTRVWQRPCSDPGSDLKEQLSKRKARLQKEIEEIRLLQIFRFESIQFWEFSFINERKKKWRNKKKIQKIIKPDGGVVEAELGRKMNLVASIKEKIKIEEKELENSYKTYLLTNKEIENSCKTYLSTNKELENCKAYISKNKVDRVASSRKATESKQKNYKKNVRKLVKRLNQKYPIYLKNVEKDGFDSQFNLSEINLDTEALFVYR</sequence>
<dbReference type="AlphaFoldDB" id="A0A8X6TSU3"/>
<keyword evidence="2" id="KW-1185">Reference proteome</keyword>